<feature type="non-terminal residue" evidence="1">
    <location>
        <position position="263"/>
    </location>
</feature>
<proteinExistence type="predicted"/>
<keyword evidence="2" id="KW-1185">Reference proteome</keyword>
<accession>A0A1I0C710</accession>
<dbReference type="EMBL" id="FOIF01000062">
    <property type="protein sequence ID" value="SET15342.1"/>
    <property type="molecule type" value="Genomic_DNA"/>
</dbReference>
<evidence type="ECO:0000313" key="1">
    <source>
        <dbReference type="EMBL" id="SET15342.1"/>
    </source>
</evidence>
<sequence>MKKKIGLIIFMLLSLGIFLYPQYEQWRLDRNLNRMLENGQYEEIYNLLLPEIRENQIDKESKKYYYFLVSLYKTEKNSLFESRFSELIREKNVMVVQRVIDYLGDELIKTYVNQGKTELLLSLIELEGLTFNEDQGYYLSRFIFNGLYFFENEDLIKRAMDLRGEREEIDRIYLTYHYFFGDRNKAIEKYPLANYHCQNTFLGIFFNRWYQRVYSAIYFDRAEYVKELIQEIEEWNQEIEKLNSGILKSSFISNFYRVVNSLK</sequence>
<dbReference type="AlphaFoldDB" id="A0A1I0C710"/>
<gene>
    <name evidence="1" type="ORF">SAMN03080614_10621</name>
</gene>
<dbReference type="RefSeq" id="WP_143055928.1">
    <property type="nucleotide sequence ID" value="NZ_FOIF01000062.1"/>
</dbReference>
<protein>
    <submittedName>
        <fullName evidence="1">Uncharacterized protein</fullName>
    </submittedName>
</protein>
<organism evidence="1 2">
    <name type="scientific">Anaerobranca gottschalkii DSM 13577</name>
    <dbReference type="NCBI Taxonomy" id="1120990"/>
    <lineage>
        <taxon>Bacteria</taxon>
        <taxon>Bacillati</taxon>
        <taxon>Bacillota</taxon>
        <taxon>Clostridia</taxon>
        <taxon>Eubacteriales</taxon>
        <taxon>Proteinivoracaceae</taxon>
        <taxon>Anaerobranca</taxon>
    </lineage>
</organism>
<evidence type="ECO:0000313" key="2">
    <source>
        <dbReference type="Proteomes" id="UP000243819"/>
    </source>
</evidence>
<dbReference type="Proteomes" id="UP000243819">
    <property type="component" value="Unassembled WGS sequence"/>
</dbReference>
<dbReference type="STRING" id="1120990.SAMN03080614_10621"/>
<name>A0A1I0C710_9FIRM</name>
<reference evidence="2" key="1">
    <citation type="submission" date="2016-10" db="EMBL/GenBank/DDBJ databases">
        <authorList>
            <person name="Varghese N."/>
            <person name="Submissions S."/>
        </authorList>
    </citation>
    <scope>NUCLEOTIDE SEQUENCE [LARGE SCALE GENOMIC DNA]</scope>
    <source>
        <strain evidence="2">DSM 13577</strain>
    </source>
</reference>